<protein>
    <submittedName>
        <fullName evidence="2">GntR family transcriptional regulator</fullName>
    </submittedName>
</protein>
<dbReference type="OrthoDB" id="9151463at2"/>
<proteinExistence type="predicted"/>
<dbReference type="Pfam" id="PF13730">
    <property type="entry name" value="HTH_36"/>
    <property type="match status" value="1"/>
</dbReference>
<dbReference type="Gene3D" id="1.10.10.10">
    <property type="entry name" value="Winged helix-like DNA-binding domain superfamily/Winged helix DNA-binding domain"/>
    <property type="match status" value="1"/>
</dbReference>
<dbReference type="GO" id="GO:0006355">
    <property type="term" value="P:regulation of DNA-templated transcription"/>
    <property type="evidence" value="ECO:0007669"/>
    <property type="project" value="UniProtKB-ARBA"/>
</dbReference>
<dbReference type="RefSeq" id="WP_138096766.1">
    <property type="nucleotide sequence ID" value="NZ_CP040428.1"/>
</dbReference>
<sequence length="324" mass="35639">MSMLLMVQAMAIKVGNPLRKLVLIKLADNASDSGECWPSVGHIADQCEISPRSVQSHIRQLVKDGLVRVEQRRGSSGVNQSNVYHLNLAGEGANPAPYGAAAAPRGRKSCGGEGAGAAPRTSRLEPVIEPIDPPNPQVGGEGEILADAQKALEFYNQQTGTRCKDAKPFVTLLTPTTSRDAYTLDDLKLVIRWVVSEWKRRGDTYAKPANICRVNRFDGYLADATAWATAEAAIPAEDVIAGYNEILGDVLPVAELDDGRRRMIRHIQAHMLTQSIPAFLGYFEKFRDTAPEFYFGGPERDGWRASFDYLMKPETLRKTRENAL</sequence>
<dbReference type="CDD" id="cd00090">
    <property type="entry name" value="HTH_ARSR"/>
    <property type="match status" value="1"/>
</dbReference>
<reference evidence="2 3" key="1">
    <citation type="submission" date="2019-05" db="EMBL/GenBank/DDBJ databases">
        <title>Complete genome sequence of Izhakiella calystegiae KSNA2, an endophyte isolated from beach morning glory (Calystegia soldanella).</title>
        <authorList>
            <person name="Jiang L."/>
            <person name="Jeong J.C."/>
            <person name="Kim C.Y."/>
            <person name="Kim D.H."/>
            <person name="Kim S.W."/>
            <person name="Lee j."/>
        </authorList>
    </citation>
    <scope>NUCLEOTIDE SEQUENCE [LARGE SCALE GENOMIC DNA]</scope>
    <source>
        <strain evidence="2 3">KSNA2</strain>
    </source>
</reference>
<evidence type="ECO:0000313" key="3">
    <source>
        <dbReference type="Proteomes" id="UP000302163"/>
    </source>
</evidence>
<gene>
    <name evidence="2" type="ORF">FEM41_14720</name>
</gene>
<dbReference type="EMBL" id="CP040428">
    <property type="protein sequence ID" value="QCT20811.1"/>
    <property type="molecule type" value="Genomic_DNA"/>
</dbReference>
<accession>A0A4P8YJ98</accession>
<name>A0A4P8YJ98_9ENTR</name>
<dbReference type="InterPro" id="IPR011991">
    <property type="entry name" value="ArsR-like_HTH"/>
</dbReference>
<dbReference type="InterPro" id="IPR036390">
    <property type="entry name" value="WH_DNA-bd_sf"/>
</dbReference>
<dbReference type="SUPFAM" id="SSF46785">
    <property type="entry name" value="Winged helix' DNA-binding domain"/>
    <property type="match status" value="1"/>
</dbReference>
<evidence type="ECO:0000313" key="2">
    <source>
        <dbReference type="EMBL" id="QCT20811.1"/>
    </source>
</evidence>
<dbReference type="AlphaFoldDB" id="A0A4P8YJ98"/>
<dbReference type="Proteomes" id="UP000302163">
    <property type="component" value="Chromosome"/>
</dbReference>
<keyword evidence="3" id="KW-1185">Reference proteome</keyword>
<evidence type="ECO:0000256" key="1">
    <source>
        <dbReference type="SAM" id="MobiDB-lite"/>
    </source>
</evidence>
<organism evidence="2 3">
    <name type="scientific">Jejubacter calystegiae</name>
    <dbReference type="NCBI Taxonomy" id="2579935"/>
    <lineage>
        <taxon>Bacteria</taxon>
        <taxon>Pseudomonadati</taxon>
        <taxon>Pseudomonadota</taxon>
        <taxon>Gammaproteobacteria</taxon>
        <taxon>Enterobacterales</taxon>
        <taxon>Enterobacteriaceae</taxon>
        <taxon>Jejubacter</taxon>
    </lineage>
</organism>
<feature type="region of interest" description="Disordered" evidence="1">
    <location>
        <begin position="97"/>
        <end position="121"/>
    </location>
</feature>
<dbReference type="KEGG" id="izh:FEM41_14720"/>
<dbReference type="InterPro" id="IPR036388">
    <property type="entry name" value="WH-like_DNA-bd_sf"/>
</dbReference>